<evidence type="ECO:0000313" key="2">
    <source>
        <dbReference type="Proteomes" id="UP000606172"/>
    </source>
</evidence>
<protein>
    <submittedName>
        <fullName evidence="1">Uncharacterized protein</fullName>
    </submittedName>
</protein>
<evidence type="ECO:0000313" key="1">
    <source>
        <dbReference type="EMBL" id="GII96822.1"/>
    </source>
</evidence>
<reference evidence="1" key="1">
    <citation type="submission" date="2021-01" db="EMBL/GenBank/DDBJ databases">
        <title>Whole genome shotgun sequence of Sinosporangium siamense NBRC 109515.</title>
        <authorList>
            <person name="Komaki H."/>
            <person name="Tamura T."/>
        </authorList>
    </citation>
    <scope>NUCLEOTIDE SEQUENCE</scope>
    <source>
        <strain evidence="1">NBRC 109515</strain>
    </source>
</reference>
<accession>A0A919RPC9</accession>
<dbReference type="EMBL" id="BOOW01000050">
    <property type="protein sequence ID" value="GII96822.1"/>
    <property type="molecule type" value="Genomic_DNA"/>
</dbReference>
<dbReference type="Proteomes" id="UP000606172">
    <property type="component" value="Unassembled WGS sequence"/>
</dbReference>
<keyword evidence="2" id="KW-1185">Reference proteome</keyword>
<gene>
    <name evidence="1" type="ORF">Ssi02_70530</name>
</gene>
<comment type="caution">
    <text evidence="1">The sequence shown here is derived from an EMBL/GenBank/DDBJ whole genome shotgun (WGS) entry which is preliminary data.</text>
</comment>
<dbReference type="RefSeq" id="WP_204031940.1">
    <property type="nucleotide sequence ID" value="NZ_BOOW01000050.1"/>
</dbReference>
<organism evidence="1 2">
    <name type="scientific">Sinosporangium siamense</name>
    <dbReference type="NCBI Taxonomy" id="1367973"/>
    <lineage>
        <taxon>Bacteria</taxon>
        <taxon>Bacillati</taxon>
        <taxon>Actinomycetota</taxon>
        <taxon>Actinomycetes</taxon>
        <taxon>Streptosporangiales</taxon>
        <taxon>Streptosporangiaceae</taxon>
        <taxon>Sinosporangium</taxon>
    </lineage>
</organism>
<sequence>MTTPQKLIAEIGDRTPAHRDRAIDGLCALPLLAVPAGRRPLGGSTLDTGISLLAGGHASYCRPLTRPATRKGRS</sequence>
<name>A0A919RPC9_9ACTN</name>
<dbReference type="AlphaFoldDB" id="A0A919RPC9"/>
<proteinExistence type="predicted"/>